<dbReference type="EC" id="3.6.3.16" evidence="3"/>
<evidence type="ECO:0000313" key="3">
    <source>
        <dbReference type="EMBL" id="AQQ15815.1"/>
    </source>
</evidence>
<feature type="domain" description="ArsA/GET3 Anion-transporting ATPase-like" evidence="2">
    <location>
        <begin position="8"/>
        <end position="329"/>
    </location>
</feature>
<dbReference type="OrthoDB" id="9780677at2"/>
<dbReference type="InterPro" id="IPR025723">
    <property type="entry name" value="ArsA/GET3_ATPase-like"/>
</dbReference>
<dbReference type="Proteomes" id="UP000217209">
    <property type="component" value="Chromosome"/>
</dbReference>
<dbReference type="AlphaFoldDB" id="A0A1Q2HY90"/>
<keyword evidence="3" id="KW-0378">Hydrolase</keyword>
<comment type="similarity">
    <text evidence="1">Belongs to the arsA ATPase family.</text>
</comment>
<dbReference type="InterPro" id="IPR027417">
    <property type="entry name" value="P-loop_NTPase"/>
</dbReference>
<dbReference type="PANTHER" id="PTHR10803:SF3">
    <property type="entry name" value="ATPASE GET3"/>
    <property type="match status" value="1"/>
</dbReference>
<dbReference type="GO" id="GO:0005524">
    <property type="term" value="F:ATP binding"/>
    <property type="evidence" value="ECO:0007669"/>
    <property type="project" value="InterPro"/>
</dbReference>
<dbReference type="CDD" id="cd02035">
    <property type="entry name" value="ArsA"/>
    <property type="match status" value="1"/>
</dbReference>
<dbReference type="NCBIfam" id="TIGR00345">
    <property type="entry name" value="GET3_arsA_TRC40"/>
    <property type="match status" value="1"/>
</dbReference>
<evidence type="ECO:0000313" key="4">
    <source>
        <dbReference type="Proteomes" id="UP000217209"/>
    </source>
</evidence>
<proteinExistence type="inferred from homology"/>
<gene>
    <name evidence="3" type="primary">arsA</name>
    <name evidence="3" type="ORF">CGLAU_09320</name>
</gene>
<dbReference type="EMBL" id="CP019688">
    <property type="protein sequence ID" value="AQQ15815.1"/>
    <property type="molecule type" value="Genomic_DNA"/>
</dbReference>
<evidence type="ECO:0000256" key="1">
    <source>
        <dbReference type="ARBA" id="ARBA00011040"/>
    </source>
</evidence>
<protein>
    <submittedName>
        <fullName evidence="3">Arsenical pump-driving ATPase</fullName>
        <ecNumber evidence="3">3.6.3.16</ecNumber>
    </submittedName>
</protein>
<sequence>MLLAIAPVMFFGGKGGVGKTTVSAATAVRLTHDGARVLLVSTDPAHNLGHIWSAKLSDTPTQLEPGLDVMELDPAATTDRHLRQVGQTMRAMMPERMHREVDKHLELSRNSPGMHEAAMLERIAEVVDAGVGAESSATYDHIIFDTAPSGHTSRLLAMPELMSAYTDGLLERRAASDKFSRAARGLGGGSRGGGANIVDGREDPVERRNQQIRSVLYKRRRKFEVLRSVLTDPAACAFHIVLTAERLPVMESAELYRDITGSGIRVGSLVINRRSPDDGGEFTAARRKVEQEALSLLDALLPAVPTRELPWLPGEIGTRAALGEIAALL</sequence>
<evidence type="ECO:0000259" key="2">
    <source>
        <dbReference type="Pfam" id="PF02374"/>
    </source>
</evidence>
<keyword evidence="4" id="KW-1185">Reference proteome</keyword>
<dbReference type="PANTHER" id="PTHR10803">
    <property type="entry name" value="ARSENICAL PUMP-DRIVING ATPASE ARSENITE-TRANSLOCATING ATPASE"/>
    <property type="match status" value="1"/>
</dbReference>
<dbReference type="SUPFAM" id="SSF52540">
    <property type="entry name" value="P-loop containing nucleoside triphosphate hydrolases"/>
    <property type="match status" value="1"/>
</dbReference>
<reference evidence="3 4" key="1">
    <citation type="submission" date="2016-12" db="EMBL/GenBank/DDBJ databases">
        <authorList>
            <person name="Song W.-J."/>
            <person name="Kurnit D.M."/>
        </authorList>
    </citation>
    <scope>NUCLEOTIDE SEQUENCE [LARGE SCALE GENOMIC DNA]</scope>
    <source>
        <strain evidence="3 4">DSM 30827</strain>
    </source>
</reference>
<dbReference type="KEGG" id="cgv:CGLAU_09320"/>
<name>A0A1Q2HY90_9CORY</name>
<dbReference type="InterPro" id="IPR016300">
    <property type="entry name" value="ATPase_ArsA/GET3"/>
</dbReference>
<dbReference type="RefSeq" id="WP_095660449.1">
    <property type="nucleotide sequence ID" value="NZ_BAAAKB010000032.1"/>
</dbReference>
<dbReference type="GO" id="GO:0016887">
    <property type="term" value="F:ATP hydrolysis activity"/>
    <property type="evidence" value="ECO:0007669"/>
    <property type="project" value="InterPro"/>
</dbReference>
<accession>A0A1Q2HY90</accession>
<organism evidence="3 4">
    <name type="scientific">Corynebacterium glaucum</name>
    <dbReference type="NCBI Taxonomy" id="187491"/>
    <lineage>
        <taxon>Bacteria</taxon>
        <taxon>Bacillati</taxon>
        <taxon>Actinomycetota</taxon>
        <taxon>Actinomycetes</taxon>
        <taxon>Mycobacteriales</taxon>
        <taxon>Corynebacteriaceae</taxon>
        <taxon>Corynebacterium</taxon>
    </lineage>
</organism>
<dbReference type="Gene3D" id="3.40.50.300">
    <property type="entry name" value="P-loop containing nucleotide triphosphate hydrolases"/>
    <property type="match status" value="1"/>
</dbReference>
<dbReference type="Pfam" id="PF02374">
    <property type="entry name" value="ArsA_ATPase"/>
    <property type="match status" value="1"/>
</dbReference>